<dbReference type="EMBL" id="CP000816">
    <property type="protein sequence ID" value="ABU82112.1"/>
    <property type="molecule type" value="Genomic_DNA"/>
</dbReference>
<dbReference type="Pfam" id="PF02441">
    <property type="entry name" value="Flavoprotein"/>
    <property type="match status" value="1"/>
</dbReference>
<protein>
    <submittedName>
        <fullName evidence="2">Flavoprotein</fullName>
    </submittedName>
</protein>
<sequence>MRESAEVFEKLAKRAQVTVIFSKAGYEVAKLYGVLKKFEVATGGYYRELEVDPKPLSHVYGRVMRRAYDAVVVAPMTANTAAKFVLGIADNLVTTALAMARKAGVEILALPTDAPWVKSTTLPCVINDCVGCEACPPQASCPTGAIVGDRVRRILLERCVGCEACVGKCPFGAISCFSEAPFEVHELELEILKKLEKWARVLKSPRELAAALGVR</sequence>
<keyword evidence="3" id="KW-1185">Reference proteome</keyword>
<gene>
    <name evidence="2" type="ordered locus">Igni_0932</name>
</gene>
<dbReference type="eggNOG" id="arCOG00621">
    <property type="taxonomic scope" value="Archaea"/>
</dbReference>
<dbReference type="InterPro" id="IPR036551">
    <property type="entry name" value="Flavin_trans-like"/>
</dbReference>
<evidence type="ECO:0000313" key="2">
    <source>
        <dbReference type="EMBL" id="ABU82112.1"/>
    </source>
</evidence>
<proteinExistence type="predicted"/>
<dbReference type="InterPro" id="IPR017900">
    <property type="entry name" value="4Fe4S_Fe_S_CS"/>
</dbReference>
<dbReference type="Gene3D" id="3.40.50.1950">
    <property type="entry name" value="Flavin prenyltransferase-like"/>
    <property type="match status" value="1"/>
</dbReference>
<dbReference type="PhylomeDB" id="A8AB10"/>
<evidence type="ECO:0000259" key="1">
    <source>
        <dbReference type="PROSITE" id="PS51379"/>
    </source>
</evidence>
<dbReference type="PROSITE" id="PS51379">
    <property type="entry name" value="4FE4S_FER_2"/>
    <property type="match status" value="2"/>
</dbReference>
<evidence type="ECO:0000313" key="3">
    <source>
        <dbReference type="Proteomes" id="UP000000262"/>
    </source>
</evidence>
<dbReference type="SUPFAM" id="SSF52507">
    <property type="entry name" value="Homo-oligomeric flavin-containing Cys decarboxylases, HFCD"/>
    <property type="match status" value="1"/>
</dbReference>
<dbReference type="HOGENOM" id="CLU_098523_0_0_2"/>
<dbReference type="KEGG" id="iho:Igni_0932"/>
<dbReference type="InterPro" id="IPR003382">
    <property type="entry name" value="Flavoprotein"/>
</dbReference>
<name>A8AB10_IGNH4</name>
<dbReference type="GO" id="GO:0016491">
    <property type="term" value="F:oxidoreductase activity"/>
    <property type="evidence" value="ECO:0007669"/>
    <property type="project" value="UniProtKB-ARBA"/>
</dbReference>
<dbReference type="eggNOG" id="arCOG01705">
    <property type="taxonomic scope" value="Archaea"/>
</dbReference>
<dbReference type="Pfam" id="PF00037">
    <property type="entry name" value="Fer4"/>
    <property type="match status" value="1"/>
</dbReference>
<dbReference type="SUPFAM" id="SSF54862">
    <property type="entry name" value="4Fe-4S ferredoxins"/>
    <property type="match status" value="1"/>
</dbReference>
<organism evidence="2 3">
    <name type="scientific">Ignicoccus hospitalis (strain KIN4/I / DSM 18386 / JCM 14125)</name>
    <dbReference type="NCBI Taxonomy" id="453591"/>
    <lineage>
        <taxon>Archaea</taxon>
        <taxon>Thermoproteota</taxon>
        <taxon>Thermoprotei</taxon>
        <taxon>Desulfurococcales</taxon>
        <taxon>Desulfurococcaceae</taxon>
        <taxon>Ignicoccus</taxon>
    </lineage>
</organism>
<reference evidence="2 3" key="1">
    <citation type="journal article" date="2008" name="Genome Biol.">
        <title>A genomic analysis of the archaeal system Ignicoccus hospitalis-Nanoarchaeum equitans.</title>
        <authorList>
            <person name="Podar M."/>
            <person name="Anderson I."/>
            <person name="Makarova K.S."/>
            <person name="Elkins J.G."/>
            <person name="Ivanova N."/>
            <person name="Wall M.A."/>
            <person name="Lykidis A."/>
            <person name="Mavromatis K."/>
            <person name="Sun H."/>
            <person name="Hudson M.E."/>
            <person name="Chen W."/>
            <person name="Deciu C."/>
            <person name="Hutchison D."/>
            <person name="Eads J.R."/>
            <person name="Anderson A."/>
            <person name="Fernandes F."/>
            <person name="Szeto E."/>
            <person name="Lapidus A."/>
            <person name="Kyrpides N.C."/>
            <person name="Saier M.H.Jr."/>
            <person name="Richardson P.M."/>
            <person name="Rachel R."/>
            <person name="Huber H."/>
            <person name="Eisen J.A."/>
            <person name="Koonin E.V."/>
            <person name="Keller M."/>
            <person name="Stetter K.O."/>
        </authorList>
    </citation>
    <scope>NUCLEOTIDE SEQUENCE [LARGE SCALE GENOMIC DNA]</scope>
    <source>
        <strain evidence="3">KIN4/I / DSM 18386 / JCM 14125</strain>
    </source>
</reference>
<feature type="domain" description="4Fe-4S ferredoxin-type" evidence="1">
    <location>
        <begin position="121"/>
        <end position="146"/>
    </location>
</feature>
<dbReference type="Gene3D" id="3.30.70.20">
    <property type="match status" value="1"/>
</dbReference>
<dbReference type="PROSITE" id="PS00198">
    <property type="entry name" value="4FE4S_FER_1"/>
    <property type="match status" value="1"/>
</dbReference>
<dbReference type="STRING" id="453591.Igni_0932"/>
<feature type="domain" description="4Fe-4S ferredoxin-type" evidence="1">
    <location>
        <begin position="150"/>
        <end position="179"/>
    </location>
</feature>
<dbReference type="AlphaFoldDB" id="A8AB10"/>
<dbReference type="InterPro" id="IPR017896">
    <property type="entry name" value="4Fe4S_Fe-S-bd"/>
</dbReference>
<dbReference type="Proteomes" id="UP000000262">
    <property type="component" value="Chromosome"/>
</dbReference>
<accession>A8AB10</accession>